<dbReference type="GO" id="GO:0030154">
    <property type="term" value="P:cell differentiation"/>
    <property type="evidence" value="ECO:0007669"/>
    <property type="project" value="TreeGrafter"/>
</dbReference>
<sequence>MATGTSTGGVSASVLATSAPTRLSYARVCIEIDAKSKLQTEVFSCGPDGNVSAHKVEYEWKLLICTKCKYFGHVDASCSSKQAWIATNMLVGNGSAIQLGASSVLAPLVDPPVELDGAWTIVGCKRSKDGSPSARGFAPIDLSLSSSFGGMESMVNALNCPPTALLHYDKGKGQRQENSFQNPNQGALEEKDLSSRLKALAEYPRSAQPFNEIGCFDKEVEESTKMDELVTGNSMEPGKKTVIAANDKVDQKMNVYIWDMDETLILLKSLVNGTYAEAFNGSKDVKKGIEIGHMWEKHILKVCDEYLFYEQIEDYNKPFLDALSAYDDGLDLSGYDFNKDGFSPPNDDSNKRKLAYRHRFIAQKYAQGLRNVLDQEMMKLWDDLYDLTDSYTDRWLSSARAFLEQCSGGNKVSSHCLASADGVVDSADTKSLHINVLVTAGSLIPSLVKCLLFRLDNLITHENVYSSWEVGKLQCFSWIKERFSSPNVRFCVIGDGWEECEAAETLKWPFVRIDLRPGSSHRFPGLTVKTVSHYFSIIYGPADADDDEE</sequence>
<keyword evidence="3 9" id="KW-0479">Metal-binding</keyword>
<dbReference type="InterPro" id="IPR038102">
    <property type="entry name" value="EYA_dom_sf"/>
</dbReference>
<feature type="binding site" evidence="9">
    <location>
        <position position="259"/>
    </location>
    <ligand>
        <name>Mg(2+)</name>
        <dbReference type="ChEBI" id="CHEBI:18420"/>
    </ligand>
</feature>
<dbReference type="Gene3D" id="3.40.50.12350">
    <property type="match status" value="1"/>
</dbReference>
<keyword evidence="6" id="KW-0904">Protein phosphatase</keyword>
<dbReference type="InterPro" id="IPR006545">
    <property type="entry name" value="EYA_dom"/>
</dbReference>
<dbReference type="EMBL" id="JABCRI010000021">
    <property type="protein sequence ID" value="KAF8380686.1"/>
    <property type="molecule type" value="Genomic_DNA"/>
</dbReference>
<evidence type="ECO:0000256" key="9">
    <source>
        <dbReference type="PIRSR" id="PIRSR628472-2"/>
    </source>
</evidence>
<comment type="catalytic activity">
    <reaction evidence="7">
        <text>O-phospho-L-tyrosyl-[protein] + H2O = L-tyrosyl-[protein] + phosphate</text>
        <dbReference type="Rhea" id="RHEA:10684"/>
        <dbReference type="Rhea" id="RHEA-COMP:10136"/>
        <dbReference type="Rhea" id="RHEA-COMP:20101"/>
        <dbReference type="ChEBI" id="CHEBI:15377"/>
        <dbReference type="ChEBI" id="CHEBI:43474"/>
        <dbReference type="ChEBI" id="CHEBI:46858"/>
        <dbReference type="ChEBI" id="CHEBI:61978"/>
        <dbReference type="EC" id="3.1.3.48"/>
    </reaction>
</comment>
<evidence type="ECO:0000256" key="2">
    <source>
        <dbReference type="ARBA" id="ARBA00013064"/>
    </source>
</evidence>
<dbReference type="GO" id="GO:0005634">
    <property type="term" value="C:nucleus"/>
    <property type="evidence" value="ECO:0007669"/>
    <property type="project" value="TreeGrafter"/>
</dbReference>
<dbReference type="GO" id="GO:0004725">
    <property type="term" value="F:protein tyrosine phosphatase activity"/>
    <property type="evidence" value="ECO:0007669"/>
    <property type="project" value="UniProtKB-EC"/>
</dbReference>
<dbReference type="GO" id="GO:0045739">
    <property type="term" value="P:positive regulation of DNA repair"/>
    <property type="evidence" value="ECO:0007669"/>
    <property type="project" value="TreeGrafter"/>
</dbReference>
<dbReference type="InterPro" id="IPR028472">
    <property type="entry name" value="EYA"/>
</dbReference>
<keyword evidence="11" id="KW-1185">Reference proteome</keyword>
<reference evidence="10 11" key="1">
    <citation type="submission" date="2020-04" db="EMBL/GenBank/DDBJ databases">
        <title>Plant Genome Project.</title>
        <authorList>
            <person name="Zhang R.-G."/>
        </authorList>
    </citation>
    <scope>NUCLEOTIDE SEQUENCE [LARGE SCALE GENOMIC DNA]</scope>
    <source>
        <strain evidence="10">YNK0</strain>
        <tissue evidence="10">Leaf</tissue>
    </source>
</reference>
<feature type="binding site" evidence="9">
    <location>
        <position position="495"/>
    </location>
    <ligand>
        <name>Mg(2+)</name>
        <dbReference type="ChEBI" id="CHEBI:18420"/>
    </ligand>
</feature>
<name>A0A834YJG5_TETSI</name>
<dbReference type="GO" id="GO:0046872">
    <property type="term" value="F:metal ion binding"/>
    <property type="evidence" value="ECO:0007669"/>
    <property type="project" value="UniProtKB-KW"/>
</dbReference>
<evidence type="ECO:0000313" key="11">
    <source>
        <dbReference type="Proteomes" id="UP000655225"/>
    </source>
</evidence>
<comment type="similarity">
    <text evidence="1">Belongs to the HAD-like hydrolase superfamily. EYA family.</text>
</comment>
<keyword evidence="4" id="KW-0378">Hydrolase</keyword>
<dbReference type="FunFam" id="3.40.50.12350:FF:000003">
    <property type="entry name" value="Eyes absent homolog"/>
    <property type="match status" value="1"/>
</dbReference>
<comment type="cofactor">
    <cofactor evidence="9">
        <name>Mg(2+)</name>
        <dbReference type="ChEBI" id="CHEBI:18420"/>
    </cofactor>
    <text evidence="9">Binds 1 Mg(2+) ion per subunit.</text>
</comment>
<feature type="active site" description="Nucleophile" evidence="8">
    <location>
        <position position="259"/>
    </location>
</feature>
<gene>
    <name evidence="10" type="ORF">HHK36_028176</name>
</gene>
<evidence type="ECO:0000256" key="1">
    <source>
        <dbReference type="ARBA" id="ARBA00010501"/>
    </source>
</evidence>
<dbReference type="PANTHER" id="PTHR10190">
    <property type="entry name" value="EYES ABSENT"/>
    <property type="match status" value="1"/>
</dbReference>
<keyword evidence="5 9" id="KW-0460">Magnesium</keyword>
<evidence type="ECO:0000256" key="7">
    <source>
        <dbReference type="ARBA" id="ARBA00051722"/>
    </source>
</evidence>
<dbReference type="EC" id="3.1.3.48" evidence="2"/>
<organism evidence="10 11">
    <name type="scientific">Tetracentron sinense</name>
    <name type="common">Spur-leaf</name>
    <dbReference type="NCBI Taxonomy" id="13715"/>
    <lineage>
        <taxon>Eukaryota</taxon>
        <taxon>Viridiplantae</taxon>
        <taxon>Streptophyta</taxon>
        <taxon>Embryophyta</taxon>
        <taxon>Tracheophyta</taxon>
        <taxon>Spermatophyta</taxon>
        <taxon>Magnoliopsida</taxon>
        <taxon>Trochodendrales</taxon>
        <taxon>Trochodendraceae</taxon>
        <taxon>Tetracentron</taxon>
    </lineage>
</organism>
<evidence type="ECO:0000256" key="6">
    <source>
        <dbReference type="ARBA" id="ARBA00022912"/>
    </source>
</evidence>
<dbReference type="AlphaFoldDB" id="A0A834YJG5"/>
<evidence type="ECO:0000256" key="5">
    <source>
        <dbReference type="ARBA" id="ARBA00022842"/>
    </source>
</evidence>
<proteinExistence type="inferred from homology"/>
<evidence type="ECO:0000313" key="10">
    <source>
        <dbReference type="EMBL" id="KAF8380686.1"/>
    </source>
</evidence>
<evidence type="ECO:0000256" key="4">
    <source>
        <dbReference type="ARBA" id="ARBA00022801"/>
    </source>
</evidence>
<dbReference type="PANTHER" id="PTHR10190:SF16">
    <property type="entry name" value="DEVELOPMENTAL PROTEIN EYES ABSENT"/>
    <property type="match status" value="1"/>
</dbReference>
<dbReference type="NCBIfam" id="TIGR01658">
    <property type="entry name" value="EYA-cons_domain"/>
    <property type="match status" value="1"/>
</dbReference>
<comment type="caution">
    <text evidence="10">The sequence shown here is derived from an EMBL/GenBank/DDBJ whole genome shotgun (WGS) entry which is preliminary data.</text>
</comment>
<accession>A0A834YJG5</accession>
<evidence type="ECO:0000256" key="3">
    <source>
        <dbReference type="ARBA" id="ARBA00022723"/>
    </source>
</evidence>
<feature type="binding site" evidence="9">
    <location>
        <position position="261"/>
    </location>
    <ligand>
        <name>Mg(2+)</name>
        <dbReference type="ChEBI" id="CHEBI:18420"/>
    </ligand>
</feature>
<dbReference type="OrthoDB" id="167668at2759"/>
<feature type="active site" description="Proton donor" evidence="8">
    <location>
        <position position="261"/>
    </location>
</feature>
<evidence type="ECO:0000256" key="8">
    <source>
        <dbReference type="PIRSR" id="PIRSR628472-1"/>
    </source>
</evidence>
<dbReference type="Proteomes" id="UP000655225">
    <property type="component" value="Unassembled WGS sequence"/>
</dbReference>
<protein>
    <recommendedName>
        <fullName evidence="2">protein-tyrosine-phosphatase</fullName>
        <ecNumber evidence="2">3.1.3.48</ecNumber>
    </recommendedName>
</protein>